<keyword evidence="3" id="KW-1185">Reference proteome</keyword>
<dbReference type="RefSeq" id="WP_273674721.1">
    <property type="nucleotide sequence ID" value="NZ_JAQQXR010000017.1"/>
</dbReference>
<accession>A0ABT5K6V8</accession>
<feature type="signal peptide" evidence="1">
    <location>
        <begin position="1"/>
        <end position="17"/>
    </location>
</feature>
<dbReference type="SUPFAM" id="SSF53850">
    <property type="entry name" value="Periplasmic binding protein-like II"/>
    <property type="match status" value="1"/>
</dbReference>
<dbReference type="Proteomes" id="UP001221208">
    <property type="component" value="Unassembled WGS sequence"/>
</dbReference>
<sequence length="244" mass="27149">MHKALLLCLVLAAPSTAAPLRVGGFVVAPIVTGEATAPLRGALRDYLEQEVVRRGGVELTWTAPTTFARAMVSLRDGSLDIVLLVSGPRRSKPGVGSFNWSYLQAHPHLAVRRDAPLQAVQSLRQLAGMEIGWLGGSKLPDGIDQVPIKWQLLSSPDWQLMNLRKLQAGRVQAVFFENEYSPRHFARQGKIDIQLLKLPMPERTFRMEYSLKADPAAIARFDKAAAAAFANEQFKQYLEQYMKR</sequence>
<dbReference type="Gene3D" id="3.40.190.10">
    <property type="entry name" value="Periplasmic binding protein-like II"/>
    <property type="match status" value="2"/>
</dbReference>
<evidence type="ECO:0000256" key="1">
    <source>
        <dbReference type="SAM" id="SignalP"/>
    </source>
</evidence>
<feature type="chain" id="PRO_5046233120" evidence="1">
    <location>
        <begin position="18"/>
        <end position="244"/>
    </location>
</feature>
<protein>
    <submittedName>
        <fullName evidence="2">Transporter substrate-binding domain-containing protein</fullName>
    </submittedName>
</protein>
<evidence type="ECO:0000313" key="2">
    <source>
        <dbReference type="EMBL" id="MDC8760747.1"/>
    </source>
</evidence>
<comment type="caution">
    <text evidence="2">The sequence shown here is derived from an EMBL/GenBank/DDBJ whole genome shotgun (WGS) entry which is preliminary data.</text>
</comment>
<gene>
    <name evidence="2" type="ORF">OIK44_24485</name>
</gene>
<dbReference type="EMBL" id="JAQQXR010000017">
    <property type="protein sequence ID" value="MDC8760747.1"/>
    <property type="molecule type" value="Genomic_DNA"/>
</dbReference>
<proteinExistence type="predicted"/>
<keyword evidence="1" id="KW-0732">Signal</keyword>
<evidence type="ECO:0000313" key="3">
    <source>
        <dbReference type="Proteomes" id="UP001221208"/>
    </source>
</evidence>
<reference evidence="2 3" key="1">
    <citation type="submission" date="2022-10" db="EMBL/GenBank/DDBJ databases">
        <title>Janthinobacterium sp. hw3 Genome sequencing.</title>
        <authorList>
            <person name="Park S."/>
        </authorList>
    </citation>
    <scope>NUCLEOTIDE SEQUENCE [LARGE SCALE GENOMIC DNA]</scope>
    <source>
        <strain evidence="3">hw3</strain>
    </source>
</reference>
<organism evidence="2 3">
    <name type="scientific">Janthinobacterium fluminis</name>
    <dbReference type="NCBI Taxonomy" id="2987524"/>
    <lineage>
        <taxon>Bacteria</taxon>
        <taxon>Pseudomonadati</taxon>
        <taxon>Pseudomonadota</taxon>
        <taxon>Betaproteobacteria</taxon>
        <taxon>Burkholderiales</taxon>
        <taxon>Oxalobacteraceae</taxon>
        <taxon>Janthinobacterium</taxon>
    </lineage>
</organism>
<name>A0ABT5K6V8_9BURK</name>